<sequence>MKDDVITFKGVKEGIFIDIKSGNLHLVKEELDEKLKDSIVFFQGAKLLGVRGRNLSHMEINEIKSIIKDKYNLSISEEGLPEYLNEEDILDDLKESFNNPLADNDIFQGIEEGMTKFINGTLRSGQVVEYSGNIVIVGDVNPGALIKAKGNIVVLGTLRGVAHAGIDGNLEAIVAAYNLQPTQLRIADKIARPPDENIISYKLPEVAKVHGGEVMIEPYLPKK</sequence>
<evidence type="ECO:0000313" key="5">
    <source>
        <dbReference type="Proteomes" id="UP000749471"/>
    </source>
</evidence>
<dbReference type="EMBL" id="JAHLPM010000023">
    <property type="protein sequence ID" value="MBU5440026.1"/>
    <property type="molecule type" value="Genomic_DNA"/>
</dbReference>
<protein>
    <recommendedName>
        <fullName evidence="2">Probable septum site-determining protein MinC</fullName>
    </recommendedName>
</protein>
<dbReference type="Proteomes" id="UP000749471">
    <property type="component" value="Unassembled WGS sequence"/>
</dbReference>
<reference evidence="4 5" key="1">
    <citation type="submission" date="2021-06" db="EMBL/GenBank/DDBJ databases">
        <authorList>
            <person name="Sun Q."/>
            <person name="Li D."/>
        </authorList>
    </citation>
    <scope>NUCLEOTIDE SEQUENCE [LARGE SCALE GENOMIC DNA]</scope>
    <source>
        <strain evidence="4 5">MSJ-40</strain>
    </source>
</reference>
<gene>
    <name evidence="2 4" type="primary">minC</name>
    <name evidence="4" type="ORF">KQI42_18620</name>
</gene>
<evidence type="ECO:0000256" key="2">
    <source>
        <dbReference type="HAMAP-Rule" id="MF_00267"/>
    </source>
</evidence>
<name>A0ABS6EAS9_9FIRM</name>
<feature type="domain" description="Septum formation inhibitor MinC C-terminal" evidence="3">
    <location>
        <begin position="117"/>
        <end position="216"/>
    </location>
</feature>
<comment type="similarity">
    <text evidence="2">Belongs to the MinC family.</text>
</comment>
<keyword evidence="2" id="KW-0132">Cell division</keyword>
<comment type="caution">
    <text evidence="4">The sequence shown here is derived from an EMBL/GenBank/DDBJ whole genome shotgun (WGS) entry which is preliminary data.</text>
</comment>
<comment type="function">
    <text evidence="2">Cell division inhibitor that blocks the formation of polar Z ring septums. Rapidly oscillates between the poles of the cell to destabilize FtsZ filaments that have formed before they mature into polar Z rings. Prevents FtsZ polymerization.</text>
</comment>
<evidence type="ECO:0000313" key="4">
    <source>
        <dbReference type="EMBL" id="MBU5440026.1"/>
    </source>
</evidence>
<dbReference type="PANTHER" id="PTHR34108:SF1">
    <property type="entry name" value="SEPTUM SITE-DETERMINING PROTEIN MINC"/>
    <property type="match status" value="1"/>
</dbReference>
<dbReference type="PANTHER" id="PTHR34108">
    <property type="entry name" value="SEPTUM SITE-DETERMINING PROTEIN MINC"/>
    <property type="match status" value="1"/>
</dbReference>
<evidence type="ECO:0000259" key="3">
    <source>
        <dbReference type="Pfam" id="PF03775"/>
    </source>
</evidence>
<dbReference type="InterPro" id="IPR013033">
    <property type="entry name" value="MinC"/>
</dbReference>
<proteinExistence type="inferred from homology"/>
<keyword evidence="2" id="KW-0717">Septation</keyword>
<accession>A0ABS6EAS9</accession>
<dbReference type="InterPro" id="IPR005526">
    <property type="entry name" value="Septum_form_inhib_MinC_C"/>
</dbReference>
<organism evidence="4 5">
    <name type="scientific">Tissierella simiarum</name>
    <dbReference type="NCBI Taxonomy" id="2841534"/>
    <lineage>
        <taxon>Bacteria</taxon>
        <taxon>Bacillati</taxon>
        <taxon>Bacillota</taxon>
        <taxon>Tissierellia</taxon>
        <taxon>Tissierellales</taxon>
        <taxon>Tissierellaceae</taxon>
        <taxon>Tissierella</taxon>
    </lineage>
</organism>
<keyword evidence="5" id="KW-1185">Reference proteome</keyword>
<comment type="subunit">
    <text evidence="1 2">Interacts with MinD and FtsZ.</text>
</comment>
<dbReference type="HAMAP" id="MF_00267">
    <property type="entry name" value="MinC"/>
    <property type="match status" value="1"/>
</dbReference>
<dbReference type="RefSeq" id="WP_216521960.1">
    <property type="nucleotide sequence ID" value="NZ_JAHLPM010000023.1"/>
</dbReference>
<keyword evidence="2" id="KW-0131">Cell cycle</keyword>
<dbReference type="NCBIfam" id="TIGR01222">
    <property type="entry name" value="minC"/>
    <property type="match status" value="1"/>
</dbReference>
<dbReference type="Pfam" id="PF03775">
    <property type="entry name" value="MinC_C"/>
    <property type="match status" value="1"/>
</dbReference>
<evidence type="ECO:0000256" key="1">
    <source>
        <dbReference type="ARBA" id="ARBA00046874"/>
    </source>
</evidence>